<gene>
    <name evidence="9" type="ORF">IPMB12_00425</name>
</gene>
<keyword evidence="10" id="KW-1185">Reference proteome</keyword>
<dbReference type="Proteomes" id="UP000501168">
    <property type="component" value="Chromosome"/>
</dbReference>
<keyword evidence="4" id="KW-0472">Membrane</keyword>
<evidence type="ECO:0000313" key="10">
    <source>
        <dbReference type="Proteomes" id="UP000501168"/>
    </source>
</evidence>
<reference evidence="9 10" key="1">
    <citation type="submission" date="2020-03" db="EMBL/GenBank/DDBJ databases">
        <title>Complete genome sequence of Orbus sp. IPMB12 (BCRC 80908).</title>
        <authorList>
            <person name="Lo W.-S."/>
            <person name="Chang T.-H."/>
            <person name="Kuo C.-H."/>
        </authorList>
    </citation>
    <scope>NUCLEOTIDE SEQUENCE [LARGE SCALE GENOMIC DNA]</scope>
    <source>
        <strain evidence="9 10">IPMB12</strain>
    </source>
</reference>
<keyword evidence="7" id="KW-0449">Lipoprotein</keyword>
<sequence length="680" mass="75722">MISSFNSYLSKQTAYWTKAVLTLGMVILLAGCITTASKPLDYDATKGSAYYLSLAQNSSGKEQVNWNLLAARSLISENKLSQAKNILSQLPDNLSGEQKKEQLLNLGELAVKQRTSFDIAQLNVDDLSEAQKIRYYHIRIGVSGQKGDTGAQLRDYITLEQLGTEQQRHQTINETWDFLTSLSDAQVNKVIVYVNEVTLQGWIDLLYTYRNSGGAYTGEFNTPEEQEHFLNLKNAIHGWQIQYSSNPAAIYLPRNIYGEARRLPETDNHLTVALFLPLSGSSKVFGETIRLGYMDASKFYPSEQNQNINVYDTTAAPIADLAVQAQQQGANLIVGPLLKNNVSAMEALAINVPVLALNRTDAAETGSVTAANVCYFALSPEDEARDAARHIFSQRKQMPLVIAPQGDLGRRVANAFAQQWLELKGEANAYVQYFASADQLSRTMNKGVGLEVNGELIIDRSQLPHDPMEQDPLAGLILQAQPDTSTVVDSTEPAEDIVPEIDSIYVFATADELTLIKPMLDMKSEREKEREKAQAERAAQLAQAIAEGNTEGIEEEPEAEMKEKPTPPIYSSSRSHSVNSGGDFSNEMDRVQFSEIPLIVNQADMLETLPSYIKNDYSLVRLYAMGIDAWRLANRYDELKPYKADFLEGMTGKLSVVERCDVTRELIWQQYRRGTVVPVR</sequence>
<evidence type="ECO:0000256" key="5">
    <source>
        <dbReference type="ARBA" id="ARBA00023139"/>
    </source>
</evidence>
<keyword evidence="3" id="KW-0573">Peptidoglycan synthesis</keyword>
<dbReference type="Pfam" id="PF04348">
    <property type="entry name" value="LppC"/>
    <property type="match status" value="2"/>
</dbReference>
<evidence type="ECO:0000256" key="8">
    <source>
        <dbReference type="SAM" id="MobiDB-lite"/>
    </source>
</evidence>
<dbReference type="Gene3D" id="3.40.50.2300">
    <property type="match status" value="4"/>
</dbReference>
<dbReference type="InParanoid" id="A0A6G9I7U5"/>
<keyword evidence="5" id="KW-0564">Palmitate</keyword>
<dbReference type="InterPro" id="IPR011990">
    <property type="entry name" value="TPR-like_helical_dom_sf"/>
</dbReference>
<evidence type="ECO:0000256" key="4">
    <source>
        <dbReference type="ARBA" id="ARBA00023136"/>
    </source>
</evidence>
<keyword evidence="6" id="KW-0998">Cell outer membrane</keyword>
<keyword evidence="1" id="KW-0732">Signal</keyword>
<organism evidence="9 10">
    <name type="scientific">Zophobihabitans entericus</name>
    <dbReference type="NCBI Taxonomy" id="1635327"/>
    <lineage>
        <taxon>Bacteria</taxon>
        <taxon>Pseudomonadati</taxon>
        <taxon>Pseudomonadota</taxon>
        <taxon>Gammaproteobacteria</taxon>
        <taxon>Orbales</taxon>
        <taxon>Orbaceae</taxon>
        <taxon>Zophobihabitans</taxon>
    </lineage>
</organism>
<name>A0A6G9I7U5_9GAMM</name>
<accession>A0A6G9I7U5</accession>
<evidence type="ECO:0000313" key="9">
    <source>
        <dbReference type="EMBL" id="QIQ20276.1"/>
    </source>
</evidence>
<dbReference type="CDD" id="cd06339">
    <property type="entry name" value="PBP1_YraM_LppC_lipoprotein-like"/>
    <property type="match status" value="1"/>
</dbReference>
<protein>
    <submittedName>
        <fullName evidence="9">Uncharacterized protein</fullName>
    </submittedName>
</protein>
<evidence type="ECO:0000256" key="1">
    <source>
        <dbReference type="ARBA" id="ARBA00022729"/>
    </source>
</evidence>
<dbReference type="KEGG" id="orb:IPMB12_00425"/>
<evidence type="ECO:0000256" key="7">
    <source>
        <dbReference type="ARBA" id="ARBA00023288"/>
    </source>
</evidence>
<dbReference type="Gene3D" id="1.25.40.650">
    <property type="match status" value="1"/>
</dbReference>
<feature type="region of interest" description="Disordered" evidence="8">
    <location>
        <begin position="548"/>
        <end position="586"/>
    </location>
</feature>
<evidence type="ECO:0000256" key="3">
    <source>
        <dbReference type="ARBA" id="ARBA00022984"/>
    </source>
</evidence>
<dbReference type="RefSeq" id="WP_166913867.1">
    <property type="nucleotide sequence ID" value="NZ_CP050253.1"/>
</dbReference>
<dbReference type="PANTHER" id="PTHR38038:SF1">
    <property type="entry name" value="PENICILLIN-BINDING PROTEIN ACTIVATOR LPOA"/>
    <property type="match status" value="1"/>
</dbReference>
<dbReference type="GO" id="GO:0008360">
    <property type="term" value="P:regulation of cell shape"/>
    <property type="evidence" value="ECO:0007669"/>
    <property type="project" value="UniProtKB-KW"/>
</dbReference>
<keyword evidence="2" id="KW-0133">Cell shape</keyword>
<dbReference type="SUPFAM" id="SSF53822">
    <property type="entry name" value="Periplasmic binding protein-like I"/>
    <property type="match status" value="1"/>
</dbReference>
<proteinExistence type="predicted"/>
<dbReference type="PANTHER" id="PTHR38038">
    <property type="entry name" value="PENICILLIN-BINDING PROTEIN ACTIVATOR LPOA"/>
    <property type="match status" value="1"/>
</dbReference>
<dbReference type="FunCoup" id="A0A6G9I7U5">
    <property type="interactions" value="72"/>
</dbReference>
<dbReference type="InterPro" id="IPR028082">
    <property type="entry name" value="Peripla_BP_I"/>
</dbReference>
<evidence type="ECO:0000256" key="6">
    <source>
        <dbReference type="ARBA" id="ARBA00023237"/>
    </source>
</evidence>
<dbReference type="AlphaFoldDB" id="A0A6G9I7U5"/>
<dbReference type="GO" id="GO:0009252">
    <property type="term" value="P:peptidoglycan biosynthetic process"/>
    <property type="evidence" value="ECO:0007669"/>
    <property type="project" value="UniProtKB-KW"/>
</dbReference>
<dbReference type="GO" id="GO:0030234">
    <property type="term" value="F:enzyme regulator activity"/>
    <property type="evidence" value="ECO:0007669"/>
    <property type="project" value="TreeGrafter"/>
</dbReference>
<dbReference type="InterPro" id="IPR007443">
    <property type="entry name" value="LpoA"/>
</dbReference>
<dbReference type="Gene3D" id="1.25.40.10">
    <property type="entry name" value="Tetratricopeptide repeat domain"/>
    <property type="match status" value="1"/>
</dbReference>
<dbReference type="GO" id="GO:0031241">
    <property type="term" value="C:periplasmic side of cell outer membrane"/>
    <property type="evidence" value="ECO:0007669"/>
    <property type="project" value="TreeGrafter"/>
</dbReference>
<evidence type="ECO:0000256" key="2">
    <source>
        <dbReference type="ARBA" id="ARBA00022960"/>
    </source>
</evidence>
<feature type="compositionally biased region" description="Low complexity" evidence="8">
    <location>
        <begin position="571"/>
        <end position="580"/>
    </location>
</feature>
<dbReference type="EMBL" id="CP050253">
    <property type="protein sequence ID" value="QIQ20276.1"/>
    <property type="molecule type" value="Genomic_DNA"/>
</dbReference>